<evidence type="ECO:0000259" key="10">
    <source>
        <dbReference type="PROSITE" id="PS51779"/>
    </source>
</evidence>
<accession>A0ABP3MIU7</accession>
<dbReference type="RefSeq" id="WP_346072957.1">
    <property type="nucleotide sequence ID" value="NZ_BAAAHC010000009.1"/>
</dbReference>
<evidence type="ECO:0000256" key="6">
    <source>
        <dbReference type="ARBA" id="ARBA00023136"/>
    </source>
</evidence>
<gene>
    <name evidence="11" type="ORF">GCM10009545_22740</name>
</gene>
<dbReference type="InterPro" id="IPR013685">
    <property type="entry name" value="POTRA_FtsQ_type"/>
</dbReference>
<dbReference type="InterPro" id="IPR050487">
    <property type="entry name" value="FtsQ_DivIB"/>
</dbReference>
<evidence type="ECO:0000313" key="12">
    <source>
        <dbReference type="Proteomes" id="UP001500220"/>
    </source>
</evidence>
<evidence type="ECO:0000256" key="2">
    <source>
        <dbReference type="ARBA" id="ARBA00022475"/>
    </source>
</evidence>
<dbReference type="InterPro" id="IPR034746">
    <property type="entry name" value="POTRA"/>
</dbReference>
<evidence type="ECO:0000256" key="8">
    <source>
        <dbReference type="SAM" id="MobiDB-lite"/>
    </source>
</evidence>
<dbReference type="Gene3D" id="3.10.20.310">
    <property type="entry name" value="membrane protein fhac"/>
    <property type="match status" value="1"/>
</dbReference>
<dbReference type="PANTHER" id="PTHR37820">
    <property type="entry name" value="CELL DIVISION PROTEIN DIVIB"/>
    <property type="match status" value="1"/>
</dbReference>
<dbReference type="InterPro" id="IPR005548">
    <property type="entry name" value="Cell_div_FtsQ/DivIB_C"/>
</dbReference>
<dbReference type="EMBL" id="BAAAHC010000009">
    <property type="protein sequence ID" value="GAA0520173.1"/>
    <property type="molecule type" value="Genomic_DNA"/>
</dbReference>
<reference evidence="12" key="1">
    <citation type="journal article" date="2019" name="Int. J. Syst. Evol. Microbiol.">
        <title>The Global Catalogue of Microorganisms (GCM) 10K type strain sequencing project: providing services to taxonomists for standard genome sequencing and annotation.</title>
        <authorList>
            <consortium name="The Broad Institute Genomics Platform"/>
            <consortium name="The Broad Institute Genome Sequencing Center for Infectious Disease"/>
            <person name="Wu L."/>
            <person name="Ma J."/>
        </authorList>
    </citation>
    <scope>NUCLEOTIDE SEQUENCE [LARGE SCALE GENOMIC DNA]</scope>
    <source>
        <strain evidence="12">JCM 10664</strain>
    </source>
</reference>
<keyword evidence="6 9" id="KW-0472">Membrane</keyword>
<feature type="transmembrane region" description="Helical" evidence="9">
    <location>
        <begin position="35"/>
        <end position="53"/>
    </location>
</feature>
<sequence>MTTTRRRATDRPGVRSTRGRPVRGGALAPPKWRRWAMPALLAVVTVLALVLYFTPLLGVRSVEVTGNVTLHQDQVVQAAGVELGTPMLQVDVDEVRDRLQAVPKIAAAEVSLSWPSTLRVEVTERAAVAFVVARNGIQLVDGTGMPFEVVPQRPADLPELRLREVSQNDPATRTAMAILTSLPPAVRAEVTAVLADNPRDVRLLLTGDREVEWGSVEETARKAAILPPLLTRPGRVYDITTPALPTVA</sequence>
<keyword evidence="12" id="KW-1185">Reference proteome</keyword>
<comment type="subcellular location">
    <subcellularLocation>
        <location evidence="1">Membrane</location>
    </subcellularLocation>
</comment>
<keyword evidence="7" id="KW-0131">Cell cycle</keyword>
<name>A0ABP3MIU7_9PSEU</name>
<feature type="region of interest" description="Disordered" evidence="8">
    <location>
        <begin position="1"/>
        <end position="25"/>
    </location>
</feature>
<evidence type="ECO:0000256" key="9">
    <source>
        <dbReference type="SAM" id="Phobius"/>
    </source>
</evidence>
<dbReference type="PANTHER" id="PTHR37820:SF1">
    <property type="entry name" value="CELL DIVISION PROTEIN FTSQ"/>
    <property type="match status" value="1"/>
</dbReference>
<dbReference type="Pfam" id="PF08478">
    <property type="entry name" value="POTRA_1"/>
    <property type="match status" value="1"/>
</dbReference>
<evidence type="ECO:0000256" key="7">
    <source>
        <dbReference type="ARBA" id="ARBA00023306"/>
    </source>
</evidence>
<evidence type="ECO:0000256" key="4">
    <source>
        <dbReference type="ARBA" id="ARBA00022692"/>
    </source>
</evidence>
<evidence type="ECO:0000256" key="1">
    <source>
        <dbReference type="ARBA" id="ARBA00004370"/>
    </source>
</evidence>
<feature type="domain" description="POTRA" evidence="10">
    <location>
        <begin position="57"/>
        <end position="125"/>
    </location>
</feature>
<dbReference type="Proteomes" id="UP001500220">
    <property type="component" value="Unassembled WGS sequence"/>
</dbReference>
<keyword evidence="4 9" id="KW-0812">Transmembrane</keyword>
<keyword evidence="2" id="KW-1003">Cell membrane</keyword>
<evidence type="ECO:0000313" key="11">
    <source>
        <dbReference type="EMBL" id="GAA0520173.1"/>
    </source>
</evidence>
<organism evidence="11 12">
    <name type="scientific">Saccharopolyspora thermophila</name>
    <dbReference type="NCBI Taxonomy" id="89367"/>
    <lineage>
        <taxon>Bacteria</taxon>
        <taxon>Bacillati</taxon>
        <taxon>Actinomycetota</taxon>
        <taxon>Actinomycetes</taxon>
        <taxon>Pseudonocardiales</taxon>
        <taxon>Pseudonocardiaceae</taxon>
        <taxon>Saccharopolyspora</taxon>
    </lineage>
</organism>
<proteinExistence type="predicted"/>
<dbReference type="PROSITE" id="PS51779">
    <property type="entry name" value="POTRA"/>
    <property type="match status" value="1"/>
</dbReference>
<keyword evidence="3" id="KW-0132">Cell division</keyword>
<dbReference type="Pfam" id="PF03799">
    <property type="entry name" value="FtsQ_DivIB_C"/>
    <property type="match status" value="1"/>
</dbReference>
<comment type="caution">
    <text evidence="11">The sequence shown here is derived from an EMBL/GenBank/DDBJ whole genome shotgun (WGS) entry which is preliminary data.</text>
</comment>
<evidence type="ECO:0000256" key="3">
    <source>
        <dbReference type="ARBA" id="ARBA00022618"/>
    </source>
</evidence>
<keyword evidence="5 9" id="KW-1133">Transmembrane helix</keyword>
<evidence type="ECO:0000256" key="5">
    <source>
        <dbReference type="ARBA" id="ARBA00022989"/>
    </source>
</evidence>
<protein>
    <submittedName>
        <fullName evidence="11">FtsQ-type POTRA domain-containing protein</fullName>
    </submittedName>
</protein>